<dbReference type="RefSeq" id="WP_176009884.1">
    <property type="nucleotide sequence ID" value="NZ_CP041372.2"/>
</dbReference>
<evidence type="ECO:0000313" key="2">
    <source>
        <dbReference type="EMBL" id="QKS71901.1"/>
    </source>
</evidence>
<feature type="region of interest" description="Disordered" evidence="1">
    <location>
        <begin position="626"/>
        <end position="668"/>
    </location>
</feature>
<sequence length="686" mass="75390">MSTIANLMVSLGLNSKEFEKGMDGAEKSSGRFRKGVGTVGKVVAGTAAAAAGLGVAAFAATKKVTEGFDNIAKSSTKLGVSTDAYQELDYWAGQNGLSTGSMERAVGRLNQRIGLAADGNEKYAGALTKVGVDMDAVRDGTITTEDAFAQSIQTLSEMTNEQEKSALASELFGTKLARDLMPALQDGSLSFEEAKQKAEELGIVIDGDTLAAAEEFQDTWDDVTRSLGAFGQKIFAELMPIFQSMMDWILANLPQIRAIFDTVFSFISEAISWVVEWIQSLMAFLDDWRSSNDDTLSSISGAFEHYLGLAIDIAKDVFTTLQEVVKIVFDFVVNFVNTALQNVYDFWKKYGADILSTAQSVFEDVRSVVETVLTTVWEIIQNILSRAADFISDILKKILAFWDENGEAIMQIVETVFSTIRRIIEDVMPIIQGIIEVAWGIIETVFDTALGIIMGLIETFIGLFTGDFEKMKDGITKIVESLWDGIRGIFASAWDLISGPLQDLWSMLEGWFSDLKNNAVDWGKNMIDGFIDGIKSMAGKVGEAVQGVIDSVADFMKFWSPAKKGEGRYITHWGRNMVDGFLDGVRDESSSASDVINDMIRNMRPGALDMRTLLPEEGYVNDMVARMPSSQKNKPNPRGGDNGSSGKGDINQYITVNSPKHLSESDLQRKYKQSARELALEWELDE</sequence>
<dbReference type="SUPFAM" id="SSF48371">
    <property type="entry name" value="ARM repeat"/>
    <property type="match status" value="1"/>
</dbReference>
<keyword evidence="3" id="KW-1185">Reference proteome</keyword>
<evidence type="ECO:0000256" key="1">
    <source>
        <dbReference type="SAM" id="MobiDB-lite"/>
    </source>
</evidence>
<dbReference type="AlphaFoldDB" id="A0A859FFV6"/>
<evidence type="ECO:0008006" key="4">
    <source>
        <dbReference type="Google" id="ProtNLM"/>
    </source>
</evidence>
<gene>
    <name evidence="2" type="ORF">FLK61_35120</name>
</gene>
<dbReference type="PANTHER" id="PTHR37813">
    <property type="entry name" value="FELS-2 PROPHAGE PROTEIN"/>
    <property type="match status" value="1"/>
</dbReference>
<dbReference type="InterPro" id="IPR016024">
    <property type="entry name" value="ARM-type_fold"/>
</dbReference>
<evidence type="ECO:0000313" key="3">
    <source>
        <dbReference type="Proteomes" id="UP000318138"/>
    </source>
</evidence>
<dbReference type="EMBL" id="CP041372">
    <property type="protein sequence ID" value="QKS71901.1"/>
    <property type="molecule type" value="Genomic_DNA"/>
</dbReference>
<organism evidence="2 3">
    <name type="scientific">Paenalkalicoccus suaedae</name>
    <dbReference type="NCBI Taxonomy" id="2592382"/>
    <lineage>
        <taxon>Bacteria</taxon>
        <taxon>Bacillati</taxon>
        <taxon>Bacillota</taxon>
        <taxon>Bacilli</taxon>
        <taxon>Bacillales</taxon>
        <taxon>Bacillaceae</taxon>
        <taxon>Paenalkalicoccus</taxon>
    </lineage>
</organism>
<dbReference type="KEGG" id="psua:FLK61_35120"/>
<dbReference type="Proteomes" id="UP000318138">
    <property type="component" value="Chromosome"/>
</dbReference>
<dbReference type="PANTHER" id="PTHR37813:SF1">
    <property type="entry name" value="FELS-2 PROPHAGE PROTEIN"/>
    <property type="match status" value="1"/>
</dbReference>
<protein>
    <recommendedName>
        <fullName evidence="4">Phage tail tape measure protein</fullName>
    </recommendedName>
</protein>
<proteinExistence type="predicted"/>
<name>A0A859FFV6_9BACI</name>
<reference evidence="3" key="1">
    <citation type="submission" date="2019-07" db="EMBL/GenBank/DDBJ databases">
        <title>Bacillus alkalisoli sp. nov. isolated from saline soil.</title>
        <authorList>
            <person name="Sun J.-Q."/>
            <person name="Xu L."/>
        </authorList>
    </citation>
    <scope>NUCLEOTIDE SEQUENCE [LARGE SCALE GENOMIC DNA]</scope>
    <source>
        <strain evidence="3">M4U3P1</strain>
    </source>
</reference>
<accession>A0A859FFV6</accession>